<reference evidence="2" key="1">
    <citation type="submission" date="2014-03" db="EMBL/GenBank/DDBJ databases">
        <authorList>
            <person name="Genoscope - CEA"/>
        </authorList>
    </citation>
    <scope>NUCLEOTIDE SEQUENCE [LARGE SCALE GENOMIC DNA]</scope>
    <source>
        <strain evidence="2">CF27</strain>
    </source>
</reference>
<organism evidence="2">
    <name type="scientific">Acidithiobacillus ferrivorans</name>
    <dbReference type="NCBI Taxonomy" id="160808"/>
    <lineage>
        <taxon>Bacteria</taxon>
        <taxon>Pseudomonadati</taxon>
        <taxon>Pseudomonadota</taxon>
        <taxon>Acidithiobacillia</taxon>
        <taxon>Acidithiobacillales</taxon>
        <taxon>Acidithiobacillaceae</taxon>
        <taxon>Acidithiobacillus</taxon>
    </lineage>
</organism>
<accession>A0A060UPJ6</accession>
<evidence type="ECO:0000313" key="3">
    <source>
        <dbReference type="EMBL" id="SMH64532.1"/>
    </source>
</evidence>
<keyword evidence="4" id="KW-1185">Reference proteome</keyword>
<dbReference type="EMBL" id="CCCS020000035">
    <property type="protein sequence ID" value="CDQ10502.1"/>
    <property type="molecule type" value="Genomic_DNA"/>
</dbReference>
<evidence type="ECO:0000313" key="4">
    <source>
        <dbReference type="Proteomes" id="UP000193925"/>
    </source>
</evidence>
<evidence type="ECO:0000256" key="1">
    <source>
        <dbReference type="SAM" id="MobiDB-lite"/>
    </source>
</evidence>
<proteinExistence type="predicted"/>
<sequence length="101" mass="10951">MDQYARYGTRNDGASHFAVPCPPALLTRLSALSAQMEKALAGIANYYGRQKLAPYQHEPKVWPDVRAALLAASDFRQARGRASDDSDIGNPSQTQSGITAE</sequence>
<gene>
    <name evidence="3" type="ORF">AFERRI_10565</name>
    <name evidence="2" type="ORF">AFERRI_400283</name>
</gene>
<evidence type="ECO:0000313" key="2">
    <source>
        <dbReference type="EMBL" id="CDQ10502.1"/>
    </source>
</evidence>
<protein>
    <submittedName>
        <fullName evidence="2">Uncharacterized protein</fullName>
    </submittedName>
</protein>
<feature type="compositionally biased region" description="Polar residues" evidence="1">
    <location>
        <begin position="89"/>
        <end position="101"/>
    </location>
</feature>
<reference evidence="2" key="2">
    <citation type="submission" date="2014-07" db="EMBL/GenBank/DDBJ databases">
        <title>Initial genome analysis of the psychrotolerant acidophile Acidithiobacillus ferrivorans CF27: insights into iron and sulfur oxidation pathways and into biofilm formation.</title>
        <authorList>
            <person name="Talla E."/>
            <person name="Hedrich S."/>
            <person name="Mangenot S."/>
            <person name="Ji B."/>
            <person name="Johnson D.B."/>
            <person name="Barbe V."/>
            <person name="Bonnefoy V."/>
        </authorList>
    </citation>
    <scope>NUCLEOTIDE SEQUENCE [LARGE SCALE GENOMIC DNA]</scope>
    <source>
        <strain evidence="2">CF27</strain>
    </source>
</reference>
<name>A0A060UPJ6_9PROT</name>
<reference evidence="3 4" key="3">
    <citation type="submission" date="2017-03" db="EMBL/GenBank/DDBJ databases">
        <authorList>
            <person name="Regsiter A."/>
            <person name="William W."/>
        </authorList>
    </citation>
    <scope>NUCLEOTIDE SEQUENCE [LARGE SCALE GENOMIC DNA]</scope>
    <source>
        <strain evidence="3">PRJEB5721</strain>
    </source>
</reference>
<feature type="region of interest" description="Disordered" evidence="1">
    <location>
        <begin position="78"/>
        <end position="101"/>
    </location>
</feature>
<dbReference type="AlphaFoldDB" id="A0A060UPJ6"/>
<dbReference type="EMBL" id="LT841305">
    <property type="protein sequence ID" value="SMH64532.1"/>
    <property type="molecule type" value="Genomic_DNA"/>
</dbReference>
<dbReference type="Proteomes" id="UP000193925">
    <property type="component" value="Chromosome AFERRI"/>
</dbReference>
<dbReference type="RefSeq" id="WP_035193011.1">
    <property type="nucleotide sequence ID" value="NZ_CCCS020000035.1"/>
</dbReference>